<name>A0A0F9BI00_9ZZZZ</name>
<proteinExistence type="predicted"/>
<organism evidence="1">
    <name type="scientific">marine sediment metagenome</name>
    <dbReference type="NCBI Taxonomy" id="412755"/>
    <lineage>
        <taxon>unclassified sequences</taxon>
        <taxon>metagenomes</taxon>
        <taxon>ecological metagenomes</taxon>
    </lineage>
</organism>
<dbReference type="AlphaFoldDB" id="A0A0F9BI00"/>
<gene>
    <name evidence="1" type="ORF">LCGC14_2787710</name>
</gene>
<comment type="caution">
    <text evidence="1">The sequence shown here is derived from an EMBL/GenBank/DDBJ whole genome shotgun (WGS) entry which is preliminary data.</text>
</comment>
<accession>A0A0F9BI00</accession>
<sequence length="97" mass="10319">MGHYHQASSIKVPRLDTVGGENGGVPQVVHKELVLGVTGSFMRGYTQGSRRGNIAKGSYVKAAGMSPAALGTIVIMARPRHDDRGYVSVDFDTMSIT</sequence>
<dbReference type="EMBL" id="LAZR01051970">
    <property type="protein sequence ID" value="KKK84006.1"/>
    <property type="molecule type" value="Genomic_DNA"/>
</dbReference>
<evidence type="ECO:0000313" key="1">
    <source>
        <dbReference type="EMBL" id="KKK84006.1"/>
    </source>
</evidence>
<protein>
    <submittedName>
        <fullName evidence="1">Uncharacterized protein</fullName>
    </submittedName>
</protein>
<reference evidence="1" key="1">
    <citation type="journal article" date="2015" name="Nature">
        <title>Complex archaea that bridge the gap between prokaryotes and eukaryotes.</title>
        <authorList>
            <person name="Spang A."/>
            <person name="Saw J.H."/>
            <person name="Jorgensen S.L."/>
            <person name="Zaremba-Niedzwiedzka K."/>
            <person name="Martijn J."/>
            <person name="Lind A.E."/>
            <person name="van Eijk R."/>
            <person name="Schleper C."/>
            <person name="Guy L."/>
            <person name="Ettema T.J."/>
        </authorList>
    </citation>
    <scope>NUCLEOTIDE SEQUENCE</scope>
</reference>